<keyword evidence="2" id="KW-1185">Reference proteome</keyword>
<sequence>MAKNLAIKDPWVQLLVQKLMQFPACLSNELTANLFIQQFFIPNLKRIPSAKFNLLRLTCHHRSTIPLKIFVNSLEELLNIFNKCQEYLKELEEEKELEEGEVDNEEEEEEEGINDKILCQAFIKEFGKLKELMEEAKISRGGGPPPLPQQLSTSSSTPSITSCSSKESYTSNLEEKQ</sequence>
<dbReference type="Proteomes" id="UP000887563">
    <property type="component" value="Unplaced"/>
</dbReference>
<organism evidence="2 3">
    <name type="scientific">Meloidogyne incognita</name>
    <name type="common">Southern root-knot nematode worm</name>
    <name type="synonym">Oxyuris incognita</name>
    <dbReference type="NCBI Taxonomy" id="6306"/>
    <lineage>
        <taxon>Eukaryota</taxon>
        <taxon>Metazoa</taxon>
        <taxon>Ecdysozoa</taxon>
        <taxon>Nematoda</taxon>
        <taxon>Chromadorea</taxon>
        <taxon>Rhabditida</taxon>
        <taxon>Tylenchina</taxon>
        <taxon>Tylenchomorpha</taxon>
        <taxon>Tylenchoidea</taxon>
        <taxon>Meloidogynidae</taxon>
        <taxon>Meloidogyninae</taxon>
        <taxon>Meloidogyne</taxon>
        <taxon>Meloidogyne incognita group</taxon>
    </lineage>
</organism>
<protein>
    <submittedName>
        <fullName evidence="3">Uncharacterized protein</fullName>
    </submittedName>
</protein>
<dbReference type="WBParaSite" id="Minc3s00504g13425">
    <property type="protein sequence ID" value="Minc3s00504g13425"/>
    <property type="gene ID" value="Minc3s00504g13425"/>
</dbReference>
<evidence type="ECO:0000313" key="3">
    <source>
        <dbReference type="WBParaSite" id="Minc3s00504g13425"/>
    </source>
</evidence>
<feature type="compositionally biased region" description="Polar residues" evidence="1">
    <location>
        <begin position="166"/>
        <end position="177"/>
    </location>
</feature>
<feature type="compositionally biased region" description="Low complexity" evidence="1">
    <location>
        <begin position="149"/>
        <end position="165"/>
    </location>
</feature>
<feature type="region of interest" description="Disordered" evidence="1">
    <location>
        <begin position="135"/>
        <end position="177"/>
    </location>
</feature>
<reference evidence="3" key="1">
    <citation type="submission" date="2022-11" db="UniProtKB">
        <authorList>
            <consortium name="WormBaseParasite"/>
        </authorList>
    </citation>
    <scope>IDENTIFICATION</scope>
</reference>
<accession>A0A914LGF6</accession>
<feature type="compositionally biased region" description="Acidic residues" evidence="1">
    <location>
        <begin position="93"/>
        <end position="112"/>
    </location>
</feature>
<dbReference type="AlphaFoldDB" id="A0A914LGF6"/>
<evidence type="ECO:0000313" key="2">
    <source>
        <dbReference type="Proteomes" id="UP000887563"/>
    </source>
</evidence>
<proteinExistence type="predicted"/>
<feature type="region of interest" description="Disordered" evidence="1">
    <location>
        <begin position="92"/>
        <end position="112"/>
    </location>
</feature>
<name>A0A914LGF6_MELIC</name>
<evidence type="ECO:0000256" key="1">
    <source>
        <dbReference type="SAM" id="MobiDB-lite"/>
    </source>
</evidence>